<gene>
    <name evidence="12" type="ORF">DEW08_14450</name>
</gene>
<evidence type="ECO:0000259" key="8">
    <source>
        <dbReference type="PROSITE" id="PS50112"/>
    </source>
</evidence>
<dbReference type="GO" id="GO:0071732">
    <property type="term" value="P:cellular response to nitric oxide"/>
    <property type="evidence" value="ECO:0007669"/>
    <property type="project" value="UniProtKB-ARBA"/>
</dbReference>
<dbReference type="Gene3D" id="3.30.70.270">
    <property type="match status" value="1"/>
</dbReference>
<dbReference type="Pfam" id="PF00990">
    <property type="entry name" value="GGDEF"/>
    <property type="match status" value="1"/>
</dbReference>
<dbReference type="SMART" id="SM01079">
    <property type="entry name" value="CHASE"/>
    <property type="match status" value="1"/>
</dbReference>
<dbReference type="NCBIfam" id="TIGR00229">
    <property type="entry name" value="sensory_box"/>
    <property type="match status" value="1"/>
</dbReference>
<comment type="catalytic activity">
    <reaction evidence="5">
        <text>3',3'-c-di-GMP + H2O = 5'-phosphoguanylyl(3'-&gt;5')guanosine + H(+)</text>
        <dbReference type="Rhea" id="RHEA:24902"/>
        <dbReference type="ChEBI" id="CHEBI:15377"/>
        <dbReference type="ChEBI" id="CHEBI:15378"/>
        <dbReference type="ChEBI" id="CHEBI:58754"/>
        <dbReference type="ChEBI" id="CHEBI:58805"/>
        <dbReference type="EC" id="3.1.4.52"/>
    </reaction>
    <physiologicalReaction direction="left-to-right" evidence="5">
        <dbReference type="Rhea" id="RHEA:24903"/>
    </physiologicalReaction>
</comment>
<keyword evidence="4 7" id="KW-0472">Membrane</keyword>
<dbReference type="InterPro" id="IPR013656">
    <property type="entry name" value="PAS_4"/>
</dbReference>
<dbReference type="GO" id="GO:0071111">
    <property type="term" value="F:cyclic-guanylate-specific phosphodiesterase activity"/>
    <property type="evidence" value="ECO:0007669"/>
    <property type="project" value="UniProtKB-EC"/>
</dbReference>
<comment type="subcellular location">
    <subcellularLocation>
        <location evidence="1">Membrane</location>
    </subcellularLocation>
</comment>
<keyword evidence="13" id="KW-1185">Reference proteome</keyword>
<dbReference type="CDD" id="cd00130">
    <property type="entry name" value="PAS"/>
    <property type="match status" value="1"/>
</dbReference>
<feature type="domain" description="CHASE" evidence="9">
    <location>
        <begin position="164"/>
        <end position="267"/>
    </location>
</feature>
<evidence type="ECO:0000259" key="11">
    <source>
        <dbReference type="PROSITE" id="PS50887"/>
    </source>
</evidence>
<name>A0A2S2CSA8_9PROT</name>
<feature type="region of interest" description="Disordered" evidence="6">
    <location>
        <begin position="1"/>
        <end position="23"/>
    </location>
</feature>
<dbReference type="FunFam" id="3.20.20.450:FF:000001">
    <property type="entry name" value="Cyclic di-GMP phosphodiesterase yahA"/>
    <property type="match status" value="1"/>
</dbReference>
<evidence type="ECO:0000313" key="13">
    <source>
        <dbReference type="Proteomes" id="UP000245629"/>
    </source>
</evidence>
<keyword evidence="3 7" id="KW-1133">Transmembrane helix</keyword>
<feature type="transmembrane region" description="Helical" evidence="7">
    <location>
        <begin position="328"/>
        <end position="349"/>
    </location>
</feature>
<dbReference type="CDD" id="cd01948">
    <property type="entry name" value="EAL"/>
    <property type="match status" value="1"/>
</dbReference>
<dbReference type="Gene3D" id="3.30.450.20">
    <property type="entry name" value="PAS domain"/>
    <property type="match status" value="1"/>
</dbReference>
<evidence type="ECO:0000256" key="4">
    <source>
        <dbReference type="ARBA" id="ARBA00023136"/>
    </source>
</evidence>
<protein>
    <submittedName>
        <fullName evidence="12">Diguanylate cyclase</fullName>
    </submittedName>
</protein>
<dbReference type="InterPro" id="IPR000014">
    <property type="entry name" value="PAS"/>
</dbReference>
<dbReference type="EMBL" id="CP029353">
    <property type="protein sequence ID" value="AWK87260.1"/>
    <property type="molecule type" value="Genomic_DNA"/>
</dbReference>
<dbReference type="SMART" id="SM00052">
    <property type="entry name" value="EAL"/>
    <property type="match status" value="1"/>
</dbReference>
<dbReference type="PANTHER" id="PTHR44757:SF2">
    <property type="entry name" value="BIOFILM ARCHITECTURE MAINTENANCE PROTEIN MBAA"/>
    <property type="match status" value="1"/>
</dbReference>
<evidence type="ECO:0000256" key="2">
    <source>
        <dbReference type="ARBA" id="ARBA00022692"/>
    </source>
</evidence>
<dbReference type="InterPro" id="IPR052155">
    <property type="entry name" value="Biofilm_reg_signaling"/>
</dbReference>
<dbReference type="Gene3D" id="3.20.20.450">
    <property type="entry name" value="EAL domain"/>
    <property type="match status" value="1"/>
</dbReference>
<evidence type="ECO:0000259" key="9">
    <source>
        <dbReference type="PROSITE" id="PS50839"/>
    </source>
</evidence>
<sequence>MAAAPQPPDGGSSAHRPRGTGGAAASRAARRIPWLVLVGSLLLTVVAWQFTLRTVAMDANHRFAHRAEDLHVRIGNQLRAYEQVARTAAAMMAAVPGVDRADWFRFVDGMQLESGFPGIAAVAWARAFPVQATAQVVAEARLGGATGFRVWPETGGPLRVVNYFTAPANPANERALGFDFLSEPVRRAAIERARDTGEPTVTRAITLKIDETSGAQPAFIIFQATYRGPAVPRSVEERRAAFSGAVLTPVRFGPLVEGVVGAAGDLSVEFFDGPAEEAEFPLYRSHRPGGEQAAFRLVREVAVGGRVWTVRYESHGDPGDGFHRWVPMLVLAIGLAVSGFLFTLLWALITTRSRALVMAEEITASLRRQEAERQQLFHQAPLGVALIGGDGLIVDCNPAFARMVGAQQDDLIGVDVRLRAGDVGLVGAVEEAIGGRSGKLEIDQVLLSGGRRGHFSIHLQPVTMDGGLLFVLAFVEDIGEKRRAEQHIQYLAHFDALTGLPNRVLLFDRIGQALKQARREGTKVALLFIDLDRFKVINDSLGHSFGDEVLRSVARRLQAGLRESDTVGRLGGDEFLIVLPGLAEAADAAAVAEKVVAHLASPFAVGGQSFVVSPSIGISLFPDDADDPEGMIRCADIAMYHAKDGGRNAYRFVTKEMGARSRERMDLEASLRRAIRGGELFLVFQPQVRISDGRLIGVEALVRWRHPHDGLILPDRFLPIAEETGLIVALGDWVLYEACSQIRRWRTKLNLTIPIAVNVSGAQFRDGQLPAKVSRALDANGLRGPELEVEVTESTLIDDVPGAVATLQALKERGVQVALDDFGTGYSSLSYLHRFPIDKLKIDRSFIQDLTGQGADSTVPRAVIGLGHNLGLSVIAEGVETEAQLAVLRELRCESYQGFLYSRPVTADELEPLLTRQPVDAA</sequence>
<dbReference type="PROSITE" id="PS50839">
    <property type="entry name" value="CHASE"/>
    <property type="match status" value="1"/>
</dbReference>
<dbReference type="GO" id="GO:0007165">
    <property type="term" value="P:signal transduction"/>
    <property type="evidence" value="ECO:0007669"/>
    <property type="project" value="UniProtKB-ARBA"/>
</dbReference>
<dbReference type="InterPro" id="IPR001633">
    <property type="entry name" value="EAL_dom"/>
</dbReference>
<dbReference type="PROSITE" id="PS50887">
    <property type="entry name" value="GGDEF"/>
    <property type="match status" value="1"/>
</dbReference>
<dbReference type="InterPro" id="IPR006189">
    <property type="entry name" value="CHASE_dom"/>
</dbReference>
<keyword evidence="2 7" id="KW-0812">Transmembrane</keyword>
<dbReference type="SUPFAM" id="SSF55785">
    <property type="entry name" value="PYP-like sensor domain (PAS domain)"/>
    <property type="match status" value="1"/>
</dbReference>
<dbReference type="Pfam" id="PF08448">
    <property type="entry name" value="PAS_4"/>
    <property type="match status" value="1"/>
</dbReference>
<dbReference type="CDD" id="cd01949">
    <property type="entry name" value="GGDEF"/>
    <property type="match status" value="1"/>
</dbReference>
<feature type="domain" description="PAS" evidence="8">
    <location>
        <begin position="369"/>
        <end position="413"/>
    </location>
</feature>
<evidence type="ECO:0000256" key="5">
    <source>
        <dbReference type="ARBA" id="ARBA00051114"/>
    </source>
</evidence>
<feature type="domain" description="GGDEF" evidence="11">
    <location>
        <begin position="522"/>
        <end position="655"/>
    </location>
</feature>
<dbReference type="SUPFAM" id="SSF55073">
    <property type="entry name" value="Nucleotide cyclase"/>
    <property type="match status" value="1"/>
</dbReference>
<evidence type="ECO:0000259" key="10">
    <source>
        <dbReference type="PROSITE" id="PS50883"/>
    </source>
</evidence>
<dbReference type="InterPro" id="IPR000160">
    <property type="entry name" value="GGDEF_dom"/>
</dbReference>
<dbReference type="InterPro" id="IPR042240">
    <property type="entry name" value="CHASE_sf"/>
</dbReference>
<evidence type="ECO:0000313" key="12">
    <source>
        <dbReference type="EMBL" id="AWK87260.1"/>
    </source>
</evidence>
<dbReference type="InterPro" id="IPR029787">
    <property type="entry name" value="Nucleotide_cyclase"/>
</dbReference>
<dbReference type="PROSITE" id="PS50112">
    <property type="entry name" value="PAS"/>
    <property type="match status" value="1"/>
</dbReference>
<dbReference type="InterPro" id="IPR043128">
    <property type="entry name" value="Rev_trsase/Diguanyl_cyclase"/>
</dbReference>
<dbReference type="InterPro" id="IPR035919">
    <property type="entry name" value="EAL_sf"/>
</dbReference>
<accession>A0A2S2CSA8</accession>
<feature type="domain" description="EAL" evidence="10">
    <location>
        <begin position="664"/>
        <end position="918"/>
    </location>
</feature>
<dbReference type="InterPro" id="IPR035965">
    <property type="entry name" value="PAS-like_dom_sf"/>
</dbReference>
<dbReference type="Pfam" id="PF00563">
    <property type="entry name" value="EAL"/>
    <property type="match status" value="1"/>
</dbReference>
<dbReference type="RefSeq" id="WP_109328207.1">
    <property type="nucleotide sequence ID" value="NZ_CP029353.1"/>
</dbReference>
<proteinExistence type="predicted"/>
<evidence type="ECO:0000256" key="1">
    <source>
        <dbReference type="ARBA" id="ARBA00004370"/>
    </source>
</evidence>
<dbReference type="OrthoDB" id="7251575at2"/>
<evidence type="ECO:0000256" key="3">
    <source>
        <dbReference type="ARBA" id="ARBA00022989"/>
    </source>
</evidence>
<dbReference type="GO" id="GO:0016020">
    <property type="term" value="C:membrane"/>
    <property type="evidence" value="ECO:0007669"/>
    <property type="project" value="UniProtKB-SubCell"/>
</dbReference>
<dbReference type="Pfam" id="PF03924">
    <property type="entry name" value="CHASE"/>
    <property type="match status" value="1"/>
</dbReference>
<dbReference type="FunFam" id="3.30.70.270:FF:000001">
    <property type="entry name" value="Diguanylate cyclase domain protein"/>
    <property type="match status" value="1"/>
</dbReference>
<dbReference type="KEGG" id="azz:DEW08_14450"/>
<evidence type="ECO:0000256" key="7">
    <source>
        <dbReference type="SAM" id="Phobius"/>
    </source>
</evidence>
<reference evidence="13" key="1">
    <citation type="submission" date="2018-05" db="EMBL/GenBank/DDBJ databases">
        <title>Azospirillum thermophila sp. nov., a novel isolated from hot spring.</title>
        <authorList>
            <person name="Zhao Z."/>
        </authorList>
    </citation>
    <scope>NUCLEOTIDE SEQUENCE [LARGE SCALE GENOMIC DNA]</scope>
    <source>
        <strain evidence="13">CFH 70021</strain>
    </source>
</reference>
<dbReference type="Gene3D" id="3.30.450.350">
    <property type="entry name" value="CHASE domain"/>
    <property type="match status" value="1"/>
</dbReference>
<dbReference type="Proteomes" id="UP000245629">
    <property type="component" value="Chromosome 2"/>
</dbReference>
<organism evidence="12 13">
    <name type="scientific">Azospirillum thermophilum</name>
    <dbReference type="NCBI Taxonomy" id="2202148"/>
    <lineage>
        <taxon>Bacteria</taxon>
        <taxon>Pseudomonadati</taxon>
        <taxon>Pseudomonadota</taxon>
        <taxon>Alphaproteobacteria</taxon>
        <taxon>Rhodospirillales</taxon>
        <taxon>Azospirillaceae</taxon>
        <taxon>Azospirillum</taxon>
    </lineage>
</organism>
<feature type="transmembrane region" description="Helical" evidence="7">
    <location>
        <begin position="32"/>
        <end position="52"/>
    </location>
</feature>
<dbReference type="PROSITE" id="PS50883">
    <property type="entry name" value="EAL"/>
    <property type="match status" value="1"/>
</dbReference>
<dbReference type="PANTHER" id="PTHR44757">
    <property type="entry name" value="DIGUANYLATE CYCLASE DGCP"/>
    <property type="match status" value="1"/>
</dbReference>
<dbReference type="SUPFAM" id="SSF141868">
    <property type="entry name" value="EAL domain-like"/>
    <property type="match status" value="1"/>
</dbReference>
<evidence type="ECO:0000256" key="6">
    <source>
        <dbReference type="SAM" id="MobiDB-lite"/>
    </source>
</evidence>
<dbReference type="AlphaFoldDB" id="A0A2S2CSA8"/>
<dbReference type="SMART" id="SM00267">
    <property type="entry name" value="GGDEF"/>
    <property type="match status" value="1"/>
</dbReference>
<dbReference type="NCBIfam" id="TIGR00254">
    <property type="entry name" value="GGDEF"/>
    <property type="match status" value="1"/>
</dbReference>